<evidence type="ECO:0000313" key="5">
    <source>
        <dbReference type="EMBL" id="CAH2077967.1"/>
    </source>
</evidence>
<dbReference type="Pfam" id="PF23402">
    <property type="entry name" value="LTI65_LTI78_NYQTKV"/>
    <property type="match status" value="1"/>
</dbReference>
<feature type="compositionally biased region" description="Polar residues" evidence="1">
    <location>
        <begin position="16"/>
        <end position="25"/>
    </location>
</feature>
<evidence type="ECO:0000313" key="6">
    <source>
        <dbReference type="Proteomes" id="UP000836841"/>
    </source>
</evidence>
<feature type="region of interest" description="Disordered" evidence="1">
    <location>
        <begin position="284"/>
        <end position="328"/>
    </location>
</feature>
<accession>A0AAU9T108</accession>
<feature type="compositionally biased region" description="Basic and acidic residues" evidence="1">
    <location>
        <begin position="414"/>
        <end position="423"/>
    </location>
</feature>
<dbReference type="InterPro" id="IPR037491">
    <property type="entry name" value="LTI78/LTI65"/>
</dbReference>
<organism evidence="5 6">
    <name type="scientific">Thlaspi arvense</name>
    <name type="common">Field penny-cress</name>
    <dbReference type="NCBI Taxonomy" id="13288"/>
    <lineage>
        <taxon>Eukaryota</taxon>
        <taxon>Viridiplantae</taxon>
        <taxon>Streptophyta</taxon>
        <taxon>Embryophyta</taxon>
        <taxon>Tracheophyta</taxon>
        <taxon>Spermatophyta</taxon>
        <taxon>Magnoliopsida</taxon>
        <taxon>eudicotyledons</taxon>
        <taxon>Gunneridae</taxon>
        <taxon>Pentapetalae</taxon>
        <taxon>rosids</taxon>
        <taxon>malvids</taxon>
        <taxon>Brassicales</taxon>
        <taxon>Brassicaceae</taxon>
        <taxon>Thlaspideae</taxon>
        <taxon>Thlaspi</taxon>
    </lineage>
</organism>
<proteinExistence type="predicted"/>
<feature type="compositionally biased region" description="Basic and acidic residues" evidence="1">
    <location>
        <begin position="208"/>
        <end position="221"/>
    </location>
</feature>
<feature type="compositionally biased region" description="Basic and acidic residues" evidence="1">
    <location>
        <begin position="75"/>
        <end position="86"/>
    </location>
</feature>
<feature type="compositionally biased region" description="Polar residues" evidence="1">
    <location>
        <begin position="182"/>
        <end position="198"/>
    </location>
</feature>
<dbReference type="InterPro" id="IPR012418">
    <property type="entry name" value="CAP160"/>
</dbReference>
<evidence type="ECO:0008006" key="7">
    <source>
        <dbReference type="Google" id="ProtNLM"/>
    </source>
</evidence>
<dbReference type="EMBL" id="OU466863">
    <property type="protein sequence ID" value="CAH2077967.1"/>
    <property type="molecule type" value="Genomic_DNA"/>
</dbReference>
<feature type="region of interest" description="Disordered" evidence="1">
    <location>
        <begin position="507"/>
        <end position="545"/>
    </location>
</feature>
<feature type="compositionally biased region" description="Acidic residues" evidence="1">
    <location>
        <begin position="87"/>
        <end position="102"/>
    </location>
</feature>
<evidence type="ECO:0000259" key="4">
    <source>
        <dbReference type="Pfam" id="PF23403"/>
    </source>
</evidence>
<feature type="domain" description="LTI65/LTI78 NYQTKV repeat" evidence="3">
    <location>
        <begin position="211"/>
        <end position="250"/>
    </location>
</feature>
<reference evidence="5 6" key="1">
    <citation type="submission" date="2022-03" db="EMBL/GenBank/DDBJ databases">
        <authorList>
            <person name="Nunn A."/>
            <person name="Chopra R."/>
            <person name="Nunn A."/>
            <person name="Contreras Garrido A."/>
        </authorList>
    </citation>
    <scope>NUCLEOTIDE SEQUENCE [LARGE SCALE GENOMIC DNA]</scope>
</reference>
<dbReference type="InterPro" id="IPR056605">
    <property type="entry name" value="LTI65_LTI78_N"/>
</dbReference>
<feature type="compositionally biased region" description="Polar residues" evidence="1">
    <location>
        <begin position="574"/>
        <end position="594"/>
    </location>
</feature>
<gene>
    <name evidence="5" type="ORF">TAV2_LOCUS23065</name>
</gene>
<evidence type="ECO:0000256" key="1">
    <source>
        <dbReference type="SAM" id="MobiDB-lite"/>
    </source>
</evidence>
<feature type="compositionally biased region" description="Basic and acidic residues" evidence="1">
    <location>
        <begin position="28"/>
        <end position="47"/>
    </location>
</feature>
<evidence type="ECO:0000259" key="3">
    <source>
        <dbReference type="Pfam" id="PF23402"/>
    </source>
</evidence>
<dbReference type="GO" id="GO:0009737">
    <property type="term" value="P:response to abscisic acid"/>
    <property type="evidence" value="ECO:0007669"/>
    <property type="project" value="InterPro"/>
</dbReference>
<dbReference type="Pfam" id="PF07918">
    <property type="entry name" value="CAP160"/>
    <property type="match status" value="1"/>
</dbReference>
<feature type="domain" description="LTI65/LTI78 N-terminal" evidence="4">
    <location>
        <begin position="45"/>
        <end position="106"/>
    </location>
</feature>
<keyword evidence="6" id="KW-1185">Reference proteome</keyword>
<protein>
    <recommendedName>
        <fullName evidence="7">Low-temperature-induced 65 kDa protein</fullName>
    </recommendedName>
</protein>
<sequence length="629" mass="66808">MSRNANRKSKDYSWIMDSQAQLQRTHGQHKEEEPIRIHHPEEEEHHGKGPAKVLKKVKEKAKKIKKALTKHGHGHEHDRGEHIPDDHDLDQEDDVDEYEDEELHGGAQARGKAQMSDPLKEEMVPPGTKVFPVVSSSHTKTSEPIRGVEPVRGSNASHGHEALPHPIRPSGVSEKEERRGASTLTPHNTPVSLLSSTEDVTRTFVPGEQRRVNIERPRGLEEDPAAPGGGRGALGGMSNYQSKVTDPTGKVYKVSSFNPCRLCILAGGEIGATAALAALGRRKGTGEDDQLGHGRDLPVKSHGLDLKSGPEMGKHLPAGKYGSGLGKEFPARSHEVDVKSGADLGKGFPTGTHGIRNYPEGFDSKAQERGDEIHQPNQSSYTDKVASVTSVVADKAAAAKNAVASKLGYSGEGGDGHENRVEGEQIPSSGGGYGNKVAGMVTPVYEKVKETGASVMTKLPFTGTETETQAQQGQDKGVSGREYLAEKLSPGEEDKALSEVVAEKLHLGGGGENTTAPAKKGIVTQSEEVERRLGGFSDPKSEGAMTHGEEFAAEGEGGMVDKLRGAVTSWISGTTEEVTQKSTESVQDSSQSVGATVGNMGFSGSGADGAGQRSGEKSGSVPVQKRFQN</sequence>
<dbReference type="Pfam" id="PF23403">
    <property type="entry name" value="LTI65_LTI78_N"/>
    <property type="match status" value="1"/>
</dbReference>
<dbReference type="GO" id="GO:0006950">
    <property type="term" value="P:response to stress"/>
    <property type="evidence" value="ECO:0007669"/>
    <property type="project" value="TreeGrafter"/>
</dbReference>
<feature type="compositionally biased region" description="Basic and acidic residues" evidence="1">
    <location>
        <begin position="362"/>
        <end position="374"/>
    </location>
</feature>
<feature type="region of interest" description="Disordered" evidence="1">
    <location>
        <begin position="574"/>
        <end position="629"/>
    </location>
</feature>
<feature type="region of interest" description="Disordered" evidence="1">
    <location>
        <begin position="409"/>
        <end position="430"/>
    </location>
</feature>
<feature type="compositionally biased region" description="Basic residues" evidence="1">
    <location>
        <begin position="53"/>
        <end position="74"/>
    </location>
</feature>
<dbReference type="Proteomes" id="UP000836841">
    <property type="component" value="Chromosome 7"/>
</dbReference>
<dbReference type="PANTHER" id="PTHR33836:SF19">
    <property type="entry name" value="LOW-TEMPERATURE-INDUCED 65 KDA PROTEIN"/>
    <property type="match status" value="1"/>
</dbReference>
<dbReference type="PANTHER" id="PTHR33836">
    <property type="entry name" value="LOW-TEMPERATURE-INDUCED 65 KDA PROTEIN-RELATED"/>
    <property type="match status" value="1"/>
</dbReference>
<feature type="region of interest" description="Disordered" evidence="1">
    <location>
        <begin position="340"/>
        <end position="383"/>
    </location>
</feature>
<dbReference type="Pfam" id="PF23399">
    <property type="entry name" value="LTI65_PGEED"/>
    <property type="match status" value="1"/>
</dbReference>
<dbReference type="InterPro" id="IPR057058">
    <property type="entry name" value="LTI65_LTI78_NYQTKV"/>
</dbReference>
<evidence type="ECO:0000259" key="2">
    <source>
        <dbReference type="Pfam" id="PF23399"/>
    </source>
</evidence>
<dbReference type="AlphaFoldDB" id="A0AAU9T108"/>
<feature type="region of interest" description="Disordered" evidence="1">
    <location>
        <begin position="1"/>
        <end position="241"/>
    </location>
</feature>
<feature type="domain" description="LTI65/LTI78 PGEED repeat" evidence="2">
    <location>
        <begin position="475"/>
        <end position="505"/>
    </location>
</feature>
<name>A0AAU9T108_THLAR</name>
<dbReference type="InterPro" id="IPR057059">
    <property type="entry name" value="LTI65/LTI78_PGEED"/>
</dbReference>
<feature type="compositionally biased region" description="Basic and acidic residues" evidence="1">
    <location>
        <begin position="284"/>
        <end position="305"/>
    </location>
</feature>